<proteinExistence type="predicted"/>
<keyword evidence="2" id="KW-1185">Reference proteome</keyword>
<comment type="caution">
    <text evidence="1">The sequence shown here is derived from an EMBL/GenBank/DDBJ whole genome shotgun (WGS) entry which is preliminary data.</text>
</comment>
<name>A0A840J3I4_9PSEU</name>
<protein>
    <submittedName>
        <fullName evidence="1">Chitinase</fullName>
    </submittedName>
</protein>
<dbReference type="AlphaFoldDB" id="A0A840J3I4"/>
<dbReference type="EMBL" id="JACHMG010000001">
    <property type="protein sequence ID" value="MBB4687968.1"/>
    <property type="molecule type" value="Genomic_DNA"/>
</dbReference>
<gene>
    <name evidence="1" type="ORF">BJY18_005453</name>
</gene>
<sequence>MPELNRFRTRGDGKPHLKVDLFTRKGVMTWSVAWTMAGPGLLPEACGE</sequence>
<dbReference type="Proteomes" id="UP000581769">
    <property type="component" value="Unassembled WGS sequence"/>
</dbReference>
<organism evidence="1 2">
    <name type="scientific">Amycolatopsis jiangsuensis</name>
    <dbReference type="NCBI Taxonomy" id="1181879"/>
    <lineage>
        <taxon>Bacteria</taxon>
        <taxon>Bacillati</taxon>
        <taxon>Actinomycetota</taxon>
        <taxon>Actinomycetes</taxon>
        <taxon>Pseudonocardiales</taxon>
        <taxon>Pseudonocardiaceae</taxon>
        <taxon>Amycolatopsis</taxon>
    </lineage>
</organism>
<evidence type="ECO:0000313" key="2">
    <source>
        <dbReference type="Proteomes" id="UP000581769"/>
    </source>
</evidence>
<evidence type="ECO:0000313" key="1">
    <source>
        <dbReference type="EMBL" id="MBB4687968.1"/>
    </source>
</evidence>
<accession>A0A840J3I4</accession>
<reference evidence="1 2" key="1">
    <citation type="submission" date="2020-08" db="EMBL/GenBank/DDBJ databases">
        <title>Sequencing the genomes of 1000 actinobacteria strains.</title>
        <authorList>
            <person name="Klenk H.-P."/>
        </authorList>
    </citation>
    <scope>NUCLEOTIDE SEQUENCE [LARGE SCALE GENOMIC DNA]</scope>
    <source>
        <strain evidence="1 2">DSM 45859</strain>
    </source>
</reference>